<evidence type="ECO:0000256" key="1">
    <source>
        <dbReference type="ARBA" id="ARBA00004651"/>
    </source>
</evidence>
<keyword evidence="3" id="KW-1003">Cell membrane</keyword>
<keyword evidence="4 8" id="KW-0812">Transmembrane</keyword>
<comment type="similarity">
    <text evidence="2">Belongs to the CpsC/CapA family.</text>
</comment>
<name>A2C1S5_PROM1</name>
<comment type="subcellular location">
    <subcellularLocation>
        <location evidence="1">Cell membrane</location>
        <topology evidence="1">Multi-pass membrane protein</topology>
    </subcellularLocation>
</comment>
<keyword evidence="7" id="KW-0175">Coiled coil</keyword>
<feature type="coiled-coil region" evidence="7">
    <location>
        <begin position="295"/>
        <end position="329"/>
    </location>
</feature>
<dbReference type="HOGENOM" id="CLU_474755_0_0_3"/>
<dbReference type="Pfam" id="PF02706">
    <property type="entry name" value="Wzz"/>
    <property type="match status" value="1"/>
</dbReference>
<evidence type="ECO:0000256" key="4">
    <source>
        <dbReference type="ARBA" id="ARBA00022692"/>
    </source>
</evidence>
<proteinExistence type="inferred from homology"/>
<dbReference type="AlphaFoldDB" id="A2C1S5"/>
<evidence type="ECO:0000313" key="11">
    <source>
        <dbReference type="Proteomes" id="UP000002592"/>
    </source>
</evidence>
<organism evidence="10 11">
    <name type="scientific">Prochlorococcus marinus (strain NATL1A)</name>
    <dbReference type="NCBI Taxonomy" id="167555"/>
    <lineage>
        <taxon>Bacteria</taxon>
        <taxon>Bacillati</taxon>
        <taxon>Cyanobacteriota</taxon>
        <taxon>Cyanophyceae</taxon>
        <taxon>Synechococcales</taxon>
        <taxon>Prochlorococcaceae</taxon>
        <taxon>Prochlorococcus</taxon>
    </lineage>
</organism>
<keyword evidence="6 8" id="KW-0472">Membrane</keyword>
<reference evidence="11" key="1">
    <citation type="journal article" date="2007" name="PLoS Genet.">
        <title>Patterns and implications of gene gain and loss in the evolution of Prochlorococcus.</title>
        <authorList>
            <person name="Kettler G.C."/>
            <person name="Martiny A.C."/>
            <person name="Huang K."/>
            <person name="Zucker J."/>
            <person name="Coleman M.L."/>
            <person name="Rodrigue S."/>
            <person name="Chen F."/>
            <person name="Lapidus A."/>
            <person name="Ferriera S."/>
            <person name="Johnson J."/>
            <person name="Steglich C."/>
            <person name="Church G.M."/>
            <person name="Richardson P."/>
            <person name="Chisholm S.W."/>
        </authorList>
    </citation>
    <scope>NUCLEOTIDE SEQUENCE [LARGE SCALE GENOMIC DNA]</scope>
    <source>
        <strain evidence="11">NATL1A</strain>
    </source>
</reference>
<protein>
    <recommendedName>
        <fullName evidence="9">Polysaccharide chain length determinant N-terminal domain-containing protein</fullName>
    </recommendedName>
</protein>
<gene>
    <name evidence="10" type="primary">gumC</name>
    <name evidence="10" type="ordered locus">NATL1_08771</name>
</gene>
<feature type="transmembrane region" description="Helical" evidence="8">
    <location>
        <begin position="37"/>
        <end position="55"/>
    </location>
</feature>
<dbReference type="EMBL" id="CP000553">
    <property type="protein sequence ID" value="ABM75435.1"/>
    <property type="molecule type" value="Genomic_DNA"/>
</dbReference>
<dbReference type="RefSeq" id="WP_011823580.1">
    <property type="nucleotide sequence ID" value="NC_008819.1"/>
</dbReference>
<evidence type="ECO:0000256" key="8">
    <source>
        <dbReference type="SAM" id="Phobius"/>
    </source>
</evidence>
<evidence type="ECO:0000256" key="3">
    <source>
        <dbReference type="ARBA" id="ARBA00022475"/>
    </source>
</evidence>
<keyword evidence="5 8" id="KW-1133">Transmembrane helix</keyword>
<evidence type="ECO:0000256" key="7">
    <source>
        <dbReference type="SAM" id="Coils"/>
    </source>
</evidence>
<dbReference type="PANTHER" id="PTHR32309">
    <property type="entry name" value="TYROSINE-PROTEIN KINASE"/>
    <property type="match status" value="1"/>
</dbReference>
<dbReference type="InterPro" id="IPR050445">
    <property type="entry name" value="Bact_polysacc_biosynth/exp"/>
</dbReference>
<dbReference type="eggNOG" id="COG3206">
    <property type="taxonomic scope" value="Bacteria"/>
</dbReference>
<dbReference type="Proteomes" id="UP000002592">
    <property type="component" value="Chromosome"/>
</dbReference>
<dbReference type="KEGG" id="pme:NATL1_08771"/>
<dbReference type="InterPro" id="IPR003856">
    <property type="entry name" value="LPS_length_determ_N"/>
</dbReference>
<evidence type="ECO:0000313" key="10">
    <source>
        <dbReference type="EMBL" id="ABM75435.1"/>
    </source>
</evidence>
<dbReference type="PANTHER" id="PTHR32309:SF13">
    <property type="entry name" value="FERRIC ENTEROBACTIN TRANSPORT PROTEIN FEPE"/>
    <property type="match status" value="1"/>
</dbReference>
<evidence type="ECO:0000256" key="5">
    <source>
        <dbReference type="ARBA" id="ARBA00022989"/>
    </source>
</evidence>
<evidence type="ECO:0000259" key="9">
    <source>
        <dbReference type="Pfam" id="PF02706"/>
    </source>
</evidence>
<sequence>MNSINEASVNDGRAIPLLEDEIDIKNILYSLNRNRRLIAKFIFSGLFISGLIIFSTKRVWEGEFQIVLENNEVNRPSLLKESGLSNVLNISGGNDSLITEVGILKSPLVLMNIFEFVKKEKEFKNNQIRNLNFKKWKESYLKIDLEKNSTILNITYKDNDKDLVIPVLNKISTTYQDYSGRKRLRGLELGSNFYEEQIGIFKSRSIDSLRKSQKFANDQDLSVLPNDFKSIESASELITSSSIDLEIPNAINIEAIRVAAANKIRFIDQQLEQINKLNDQSSEQIMYIASTIPALQELSAKLKLFESDLARLRLIYKESDKNIKNLVEQRNFSIELLKRQVKGFLIAQKADAQARLKSAERPAGTLIEYKMLLSNAFKDKATLDNLENEYRKLLLEKARSTDPWELITTPTLSPNPIAPKKIKILALGLIAGIFTGSVAALISDKRKDIIFSLVEIESYGFGPVLTELSFVQKQSWTESIDLVISGPLSEIKGSIAFLAVGEIDEEELMHLSKLLRKFTNSPEIIITKDLREAVQCPNLIVITALGITRNQELIEARQKLLLQRTSILGLIALT</sequence>
<feature type="domain" description="Polysaccharide chain length determinant N-terminal" evidence="9">
    <location>
        <begin position="20"/>
        <end position="112"/>
    </location>
</feature>
<evidence type="ECO:0000256" key="2">
    <source>
        <dbReference type="ARBA" id="ARBA00006683"/>
    </source>
</evidence>
<accession>A2C1S5</accession>
<dbReference type="GO" id="GO:0004713">
    <property type="term" value="F:protein tyrosine kinase activity"/>
    <property type="evidence" value="ECO:0007669"/>
    <property type="project" value="TreeGrafter"/>
</dbReference>
<dbReference type="GO" id="GO:0005886">
    <property type="term" value="C:plasma membrane"/>
    <property type="evidence" value="ECO:0007669"/>
    <property type="project" value="UniProtKB-SubCell"/>
</dbReference>
<evidence type="ECO:0000256" key="6">
    <source>
        <dbReference type="ARBA" id="ARBA00023136"/>
    </source>
</evidence>